<dbReference type="Proteomes" id="UP000838412">
    <property type="component" value="Chromosome 1"/>
</dbReference>
<feature type="region of interest" description="Disordered" evidence="5">
    <location>
        <begin position="1473"/>
        <end position="1492"/>
    </location>
</feature>
<feature type="compositionally biased region" description="Polar residues" evidence="5">
    <location>
        <begin position="637"/>
        <end position="647"/>
    </location>
</feature>
<feature type="compositionally biased region" description="Low complexity" evidence="5">
    <location>
        <begin position="277"/>
        <end position="292"/>
    </location>
</feature>
<feature type="region of interest" description="Disordered" evidence="5">
    <location>
        <begin position="1"/>
        <end position="20"/>
    </location>
</feature>
<feature type="compositionally biased region" description="Basic and acidic residues" evidence="5">
    <location>
        <begin position="11"/>
        <end position="20"/>
    </location>
</feature>
<feature type="compositionally biased region" description="Basic and acidic residues" evidence="5">
    <location>
        <begin position="213"/>
        <end position="243"/>
    </location>
</feature>
<feature type="region of interest" description="Disordered" evidence="5">
    <location>
        <begin position="173"/>
        <end position="315"/>
    </location>
</feature>
<evidence type="ECO:0000313" key="9">
    <source>
        <dbReference type="Proteomes" id="UP000838412"/>
    </source>
</evidence>
<proteinExistence type="predicted"/>
<dbReference type="Gene3D" id="2.60.40.150">
    <property type="entry name" value="C2 domain"/>
    <property type="match status" value="2"/>
</dbReference>
<dbReference type="FunFam" id="2.60.40.150:FF:000006">
    <property type="entry name" value="Synaptotagmin-like 5, isoform CRA_a"/>
    <property type="match status" value="1"/>
</dbReference>
<evidence type="ECO:0000259" key="7">
    <source>
        <dbReference type="PROSITE" id="PS50916"/>
    </source>
</evidence>
<feature type="region of interest" description="Disordered" evidence="5">
    <location>
        <begin position="728"/>
        <end position="750"/>
    </location>
</feature>
<organism evidence="8 9">
    <name type="scientific">Branchiostoma lanceolatum</name>
    <name type="common">Common lancelet</name>
    <name type="synonym">Amphioxus lanceolatum</name>
    <dbReference type="NCBI Taxonomy" id="7740"/>
    <lineage>
        <taxon>Eukaryota</taxon>
        <taxon>Metazoa</taxon>
        <taxon>Chordata</taxon>
        <taxon>Cephalochordata</taxon>
        <taxon>Leptocardii</taxon>
        <taxon>Amphioxiformes</taxon>
        <taxon>Branchiostomatidae</taxon>
        <taxon>Branchiostoma</taxon>
    </lineage>
</organism>
<feature type="region of interest" description="Disordered" evidence="5">
    <location>
        <begin position="2012"/>
        <end position="2033"/>
    </location>
</feature>
<dbReference type="Pfam" id="PF02318">
    <property type="entry name" value="FYVE_2"/>
    <property type="match status" value="1"/>
</dbReference>
<feature type="domain" description="C2" evidence="6">
    <location>
        <begin position="2056"/>
        <end position="2178"/>
    </location>
</feature>
<feature type="region of interest" description="Disordered" evidence="5">
    <location>
        <begin position="371"/>
        <end position="472"/>
    </location>
</feature>
<dbReference type="PANTHER" id="PTHR45716:SF2">
    <property type="entry name" value="BITESIZE, ISOFORM I"/>
    <property type="match status" value="1"/>
</dbReference>
<dbReference type="GO" id="GO:0042043">
    <property type="term" value="F:neurexin family protein binding"/>
    <property type="evidence" value="ECO:0007669"/>
    <property type="project" value="TreeGrafter"/>
</dbReference>
<feature type="compositionally biased region" description="Basic residues" evidence="5">
    <location>
        <begin position="173"/>
        <end position="184"/>
    </location>
</feature>
<feature type="region of interest" description="Disordered" evidence="5">
    <location>
        <begin position="857"/>
        <end position="881"/>
    </location>
</feature>
<feature type="region of interest" description="Disordered" evidence="5">
    <location>
        <begin position="1858"/>
        <end position="1938"/>
    </location>
</feature>
<dbReference type="SUPFAM" id="SSF49562">
    <property type="entry name" value="C2 domain (Calcium/lipid-binding domain, CaLB)"/>
    <property type="match status" value="2"/>
</dbReference>
<dbReference type="InterPro" id="IPR011011">
    <property type="entry name" value="Znf_FYVE_PHD"/>
</dbReference>
<feature type="compositionally biased region" description="Basic residues" evidence="5">
    <location>
        <begin position="1799"/>
        <end position="1808"/>
    </location>
</feature>
<keyword evidence="9" id="KW-1185">Reference proteome</keyword>
<dbReference type="GO" id="GO:0031267">
    <property type="term" value="F:small GTPase binding"/>
    <property type="evidence" value="ECO:0007669"/>
    <property type="project" value="InterPro"/>
</dbReference>
<dbReference type="GO" id="GO:0070382">
    <property type="term" value="C:exocytic vesicle"/>
    <property type="evidence" value="ECO:0007669"/>
    <property type="project" value="TreeGrafter"/>
</dbReference>
<feature type="region of interest" description="Disordered" evidence="5">
    <location>
        <begin position="2215"/>
        <end position="2236"/>
    </location>
</feature>
<protein>
    <submittedName>
        <fullName evidence="8">SYTL5 protein</fullName>
    </submittedName>
</protein>
<dbReference type="InterPro" id="IPR041282">
    <property type="entry name" value="FYVE_2"/>
</dbReference>
<dbReference type="SMART" id="SM00239">
    <property type="entry name" value="C2"/>
    <property type="match status" value="2"/>
</dbReference>
<dbReference type="CDD" id="cd08521">
    <property type="entry name" value="C2A_SLP"/>
    <property type="match status" value="1"/>
</dbReference>
<dbReference type="InterPro" id="IPR043567">
    <property type="entry name" value="SYTL1-5_C2B"/>
</dbReference>
<evidence type="ECO:0000313" key="8">
    <source>
        <dbReference type="EMBL" id="CAH1228552.1"/>
    </source>
</evidence>
<feature type="domain" description="RabBD" evidence="7">
    <location>
        <begin position="33"/>
        <end position="154"/>
    </location>
</feature>
<reference evidence="8" key="1">
    <citation type="submission" date="2022-01" db="EMBL/GenBank/DDBJ databases">
        <authorList>
            <person name="Braso-Vives M."/>
        </authorList>
    </citation>
    <scope>NUCLEOTIDE SEQUENCE</scope>
</reference>
<dbReference type="PRINTS" id="PR00360">
    <property type="entry name" value="C2DOMAIN"/>
</dbReference>
<feature type="region of interest" description="Disordered" evidence="5">
    <location>
        <begin position="1743"/>
        <end position="1808"/>
    </location>
</feature>
<dbReference type="InterPro" id="IPR035892">
    <property type="entry name" value="C2_domain_sf"/>
</dbReference>
<feature type="region of interest" description="Disordered" evidence="5">
    <location>
        <begin position="623"/>
        <end position="650"/>
    </location>
</feature>
<dbReference type="GO" id="GO:0005886">
    <property type="term" value="C:plasma membrane"/>
    <property type="evidence" value="ECO:0007669"/>
    <property type="project" value="TreeGrafter"/>
</dbReference>
<feature type="compositionally biased region" description="Basic and acidic residues" evidence="5">
    <location>
        <begin position="623"/>
        <end position="636"/>
    </location>
</feature>
<dbReference type="InterPro" id="IPR010911">
    <property type="entry name" value="Rab_BD"/>
</dbReference>
<feature type="compositionally biased region" description="Basic and acidic residues" evidence="5">
    <location>
        <begin position="1696"/>
        <end position="1707"/>
    </location>
</feature>
<feature type="compositionally biased region" description="Basic and acidic residues" evidence="5">
    <location>
        <begin position="1885"/>
        <end position="1896"/>
    </location>
</feature>
<accession>A0A8J9YPU3</accession>
<comment type="subcellular location">
    <subcellularLocation>
        <location evidence="1">Membrane</location>
        <topology evidence="1">Peripheral membrane protein</topology>
    </subcellularLocation>
</comment>
<sequence>MASFNPFKHLKPQDREVRSSGDLHEMYKKMAAMIDLSHLSEEEKEKILQVLQRDEDLRKVEERRITKLKHEFQEVKKKSAVKPAEAQNSDKNCSRCQTAFGFFFDTGNPCPQCQHKVCNSCREFITTKKDKWLCALCNKQRLLKIETGEWFYETMDPKKKDLLFGTDLIRASLRRPRGRGRGRGRPQPVGDQIKPALTGSRERVQDVGRSPGRGRDRTAQHTPRRDGKTDPHSQNHLAPEESHTNFYRKIAEIDNGPALPARSSASLPRDTMMSRTSPRVSSDSGRSSPLLVGSNRNPSKPVPLNRRIQPSRKQMSLDDELHLVCAEEEKKTSRYHDVAFPKKSDTELLDELVSAGDYSTSESLVRRYSSDSTASYSSGPSSPQMSVSTDVPTPTTASETNSLQNFEDVPDNRPSNWNGSTNRDELPLDPARGEYIDDGRSSTGHGHVQHHKEGSSTSSDNSETDVEQELSELLSEGQLLTPSLTAYPFGGAYSEPKSISPVHSLDNTVTVQSFDPVDFQSLDDQSQAGGLSLMPVSQGKVKHKRKGVASLPSTNVEESSLGGGRRSPSLSTPIPSRSGRYPRLQDMRSKILPERLSGAYEKPPPSPRINLQFGLQKLEEQKDMELKKKASERHSSAESAGSNQSNLEVDVPNIPEGEGAIVYPTVKSSNLLVTPKIRFSSSKSKSKSTENIGQHDKEVTDTVNVMRPVVSSPDVTTLGLNNNEEVGQSVVERPESPISNAEREREEELENIPDRGRIPAKREYYSLVFDQDESRGATNAAATSRDIWADVPRGSVSDASLSTIQEESEFEDPYAASCSSLDLPQGEIFADESKEEVRRKPYGARFGFRTIVEPDPWMDSVPKSRDSGQTPGGIRPNMSTNRECRQNAISATVDEPSFSKTVFRPLYCEPPSDVMAKINSSAKKLSSINLTTESPSAIETSTGSTDESFEVLSSKEMSSSRIKCADDDFNDSSADEDFNDNSADEDFNDNIADEDFNDNIVDKTDFEGKTDYIQKLPCDSEHVAELVEEVNETRLRHHKETDPCSLSEVHLADHDLRDYLETKTDPETSTVVNKIETPHIEMETSQEQPENTPVKEETLCHLREDTPVDMNAEQGGHQNTLADCDASDSYIMTEPIEFHCDTLMEEELSGSRVVAEKGSESSYCSDKVTAPSFDATEDVAEQIEPGSDGNKTLSVESHNASLMVDVSATDELTWTIKKRPCSLNEGFLVGDNTFVELREEMNSDDHVKEGLTHSSSVEPHGEQTAEVELLHNKVPPMSEAMLLTVKEAEVFSPETDVNILQQMLHEDDTEVDVDESCMHSVPHEVQTPAVFVHTVTSNDGLDLNEENLCSVEEAVESGCIPLKEMEKKSNPNSDVEEGHRESQPCELCSTTQLAGDTVDKSESDPDVDISAYQVVVEERDLESSTGSVYVSTESYFVQTPSYETAPEESAYYDLVAEPAVTVVTIADTIADEKDNCTDNTPQTEKRSCPVPRPDSPVICVETIFPSRKRQPAKSESDPIEKKTRFSFSNLRNSFKRSGRDTGSHASPNLPPKHKRSTSAPSSLPLVPPAPLDLSDALSSDTGSSPLCSPVFERFFLSLGTGMEVDGGSYRDPQHSGTESSTPYRVKAEKDQRNRHRVKSTHEEDQYASPAKKTGRGGAVGKPYRRYPSSTSGSELFEVTPLSKSQMADSPQYFDANGHRRFLEKIDLPSESEVDDPYAADSPAPQRSIVKKRLPVEVDLVSESEVDDPYAAESPNPVTPSRDKGVSLDTSAWSDTPEALSPESTYLSRSLQSDTESIRRSRTPRGARKQVFRRLISRTPSGRLKDSPALLEAYTKLTQSRGRCKSFSGLSDWSFDSYPSSEVGAASEPGGHYYHSSRSTLTSSREAVRQSRTRSLDRSQALRHRVSPPISPTNTRPYRTASEEELGRPTLYADEPDRRAINATLPQGTRAEVDVHHHNEDRASRAHGTPPAKNRSIPTVAVEDSKEITRYPSSRDLGEFEDEDIDAYVRQYGSGSEKSASGSQRGSSLGASMSGSRESIMSYYSDAGDGYYGNIEITGDILLSLDYNFKNMVLAVNIKKCRDLAVADDKKKKSDPYVKTYLLPDKTKSGKRKTKVKKHTIKPTYDEVLKYSISPSELETRTLWASVWHNDMFGRNTFLGEVHLPLDNWDWDDRQARWYQLQMPVVPAGPKSTFQQYKGDLVISMKYVPSYKLLGGGGDTSRKGRRKGSPDRSSGEAGMGELHVFIKEARNLMAVRANGSSDPFVKGYLLPDKSKQSKQKTPYIKRNCNPTWNHTFVYKSVNPEELEQRCLELTVWDYDRMTSNDFLGGVRLSLGNRLGQPIEWMDSQGEEITAWRTMLNKPNVWVDSCLLLRPSMDYRIRPSTPAPSTTS</sequence>
<dbReference type="GO" id="GO:0006887">
    <property type="term" value="P:exocytosis"/>
    <property type="evidence" value="ECO:0007669"/>
    <property type="project" value="TreeGrafter"/>
</dbReference>
<dbReference type="InterPro" id="IPR000008">
    <property type="entry name" value="C2_dom"/>
</dbReference>
<evidence type="ECO:0000256" key="1">
    <source>
        <dbReference type="ARBA" id="ARBA00004170"/>
    </source>
</evidence>
<dbReference type="CDD" id="cd04020">
    <property type="entry name" value="C2B_SLP_1-2-3-4"/>
    <property type="match status" value="1"/>
</dbReference>
<dbReference type="OrthoDB" id="195679at2759"/>
<dbReference type="FunFam" id="3.30.40.10:FF:000018">
    <property type="entry name" value="Synaptotagmin-like 5, isoform CRA_a"/>
    <property type="match status" value="1"/>
</dbReference>
<feature type="domain" description="C2" evidence="6">
    <location>
        <begin position="2221"/>
        <end position="2355"/>
    </location>
</feature>
<dbReference type="EMBL" id="OV696686">
    <property type="protein sequence ID" value="CAH1228552.1"/>
    <property type="molecule type" value="Genomic_DNA"/>
</dbReference>
<feature type="compositionally biased region" description="Low complexity" evidence="5">
    <location>
        <begin position="371"/>
        <end position="388"/>
    </location>
</feature>
<feature type="compositionally biased region" description="Polar residues" evidence="5">
    <location>
        <begin position="1781"/>
        <end position="1794"/>
    </location>
</feature>
<feature type="coiled-coil region" evidence="4">
    <location>
        <begin position="51"/>
        <end position="78"/>
    </location>
</feature>
<feature type="compositionally biased region" description="Polar residues" evidence="5">
    <location>
        <begin position="1875"/>
        <end position="1884"/>
    </location>
</feature>
<feature type="compositionally biased region" description="Basic and acidic residues" evidence="5">
    <location>
        <begin position="422"/>
        <end position="440"/>
    </location>
</feature>
<dbReference type="InterPro" id="IPR013083">
    <property type="entry name" value="Znf_RING/FYVE/PHD"/>
</dbReference>
<dbReference type="PROSITE" id="PS50004">
    <property type="entry name" value="C2"/>
    <property type="match status" value="2"/>
</dbReference>
<name>A0A8J9YPU3_BRALA</name>
<feature type="region of interest" description="Disordered" evidence="5">
    <location>
        <begin position="1606"/>
        <end position="1729"/>
    </location>
</feature>
<gene>
    <name evidence="8" type="primary">SYTL5</name>
    <name evidence="8" type="ORF">BLAG_LOCUS679</name>
</gene>
<dbReference type="SUPFAM" id="SSF57903">
    <property type="entry name" value="FYVE/PHD zinc finger"/>
    <property type="match status" value="1"/>
</dbReference>
<evidence type="ECO:0000256" key="2">
    <source>
        <dbReference type="ARBA" id="ARBA00022737"/>
    </source>
</evidence>
<dbReference type="Pfam" id="PF00168">
    <property type="entry name" value="C2"/>
    <property type="match status" value="2"/>
</dbReference>
<keyword evidence="3" id="KW-0472">Membrane</keyword>
<feature type="region of interest" description="Disordered" evidence="5">
    <location>
        <begin position="1365"/>
        <end position="1384"/>
    </location>
</feature>
<dbReference type="CDD" id="cd15747">
    <property type="entry name" value="FYVE_Slp3_4_5"/>
    <property type="match status" value="1"/>
</dbReference>
<dbReference type="GO" id="GO:0006886">
    <property type="term" value="P:intracellular protein transport"/>
    <property type="evidence" value="ECO:0007669"/>
    <property type="project" value="InterPro"/>
</dbReference>
<feature type="compositionally biased region" description="Polar residues" evidence="5">
    <location>
        <begin position="389"/>
        <end position="405"/>
    </location>
</feature>
<dbReference type="PROSITE" id="PS50916">
    <property type="entry name" value="RABBD"/>
    <property type="match status" value="1"/>
</dbReference>
<feature type="region of interest" description="Disordered" evidence="5">
    <location>
        <begin position="529"/>
        <end position="587"/>
    </location>
</feature>
<evidence type="ECO:0000259" key="6">
    <source>
        <dbReference type="PROSITE" id="PS50004"/>
    </source>
</evidence>
<feature type="compositionally biased region" description="Basic and acidic residues" evidence="5">
    <location>
        <begin position="741"/>
        <end position="750"/>
    </location>
</feature>
<keyword evidence="2" id="KW-0677">Repeat</keyword>
<keyword evidence="4" id="KW-0175">Coiled coil</keyword>
<evidence type="ECO:0000256" key="3">
    <source>
        <dbReference type="ARBA" id="ARBA00023136"/>
    </source>
</evidence>
<evidence type="ECO:0000256" key="4">
    <source>
        <dbReference type="SAM" id="Coils"/>
    </source>
</evidence>
<evidence type="ECO:0000256" key="5">
    <source>
        <dbReference type="SAM" id="MobiDB-lite"/>
    </source>
</evidence>
<feature type="region of interest" description="Disordered" evidence="5">
    <location>
        <begin position="1530"/>
        <end position="1567"/>
    </location>
</feature>
<dbReference type="PANTHER" id="PTHR45716">
    <property type="entry name" value="BITESIZE, ISOFORM I"/>
    <property type="match status" value="1"/>
</dbReference>
<dbReference type="Gene3D" id="3.30.40.10">
    <property type="entry name" value="Zinc/RING finger domain, C3HC4 (zinc finger)"/>
    <property type="match status" value="1"/>
</dbReference>